<feature type="transmembrane region" description="Helical" evidence="1">
    <location>
        <begin position="135"/>
        <end position="156"/>
    </location>
</feature>
<keyword evidence="1" id="KW-0472">Membrane</keyword>
<feature type="transmembrane region" description="Helical" evidence="1">
    <location>
        <begin position="102"/>
        <end position="123"/>
    </location>
</feature>
<feature type="transmembrane region" description="Helical" evidence="1">
    <location>
        <begin position="33"/>
        <end position="57"/>
    </location>
</feature>
<feature type="transmembrane region" description="Helical" evidence="1">
    <location>
        <begin position="69"/>
        <end position="90"/>
    </location>
</feature>
<organism evidence="2">
    <name type="scientific">marine metagenome</name>
    <dbReference type="NCBI Taxonomy" id="408172"/>
    <lineage>
        <taxon>unclassified sequences</taxon>
        <taxon>metagenomes</taxon>
        <taxon>ecological metagenomes</taxon>
    </lineage>
</organism>
<evidence type="ECO:0000313" key="2">
    <source>
        <dbReference type="EMBL" id="SVE45049.1"/>
    </source>
</evidence>
<keyword evidence="1" id="KW-0812">Transmembrane</keyword>
<dbReference type="EMBL" id="UINC01218146">
    <property type="protein sequence ID" value="SVE45049.1"/>
    <property type="molecule type" value="Genomic_DNA"/>
</dbReference>
<evidence type="ECO:0008006" key="3">
    <source>
        <dbReference type="Google" id="ProtNLM"/>
    </source>
</evidence>
<proteinExistence type="predicted"/>
<keyword evidence="1" id="KW-1133">Transmembrane helix</keyword>
<protein>
    <recommendedName>
        <fullName evidence="3">DUF998 domain-containing protein</fullName>
    </recommendedName>
</protein>
<feature type="transmembrane region" description="Helical" evidence="1">
    <location>
        <begin position="168"/>
        <end position="187"/>
    </location>
</feature>
<dbReference type="AlphaFoldDB" id="A0A383DL26"/>
<reference evidence="2" key="1">
    <citation type="submission" date="2018-05" db="EMBL/GenBank/DDBJ databases">
        <authorList>
            <person name="Lanie J.A."/>
            <person name="Ng W.-L."/>
            <person name="Kazmierczak K.M."/>
            <person name="Andrzejewski T.M."/>
            <person name="Davidsen T.M."/>
            <person name="Wayne K.J."/>
            <person name="Tettelin H."/>
            <person name="Glass J.I."/>
            <person name="Rusch D."/>
            <person name="Podicherti R."/>
            <person name="Tsui H.-C.T."/>
            <person name="Winkler M.E."/>
        </authorList>
    </citation>
    <scope>NUCLEOTIDE SEQUENCE</scope>
</reference>
<name>A0A383DL26_9ZZZZ</name>
<sequence>GTYRDATTEGYIFSQNFLSDLGRWAVYNGQENYFSSVLFSFAFAATGLVFCFFFWTLPSLYSKERNIHLVSMIGSAGGILGGIFIMGSGLTPGDLMLDPHVFFSNWCFRFFLIAAVCYTFVFFRTDTMHTIYGMGYGLFAFLIAVYIGIIEFGPSIEESLSALKIQVVSQKLICLTFILAVAFQTYGNEEALGRGGT</sequence>
<gene>
    <name evidence="2" type="ORF">METZ01_LOCUS497903</name>
</gene>
<evidence type="ECO:0000256" key="1">
    <source>
        <dbReference type="SAM" id="Phobius"/>
    </source>
</evidence>
<feature type="non-terminal residue" evidence="2">
    <location>
        <position position="1"/>
    </location>
</feature>
<accession>A0A383DL26</accession>